<dbReference type="InterPro" id="IPR006102">
    <property type="entry name" value="Ig-like_GH2"/>
</dbReference>
<keyword evidence="2 6" id="KW-0732">Signal</keyword>
<dbReference type="InterPro" id="IPR049487">
    <property type="entry name" value="BgaA-like_CBM"/>
</dbReference>
<dbReference type="Proteomes" id="UP001138780">
    <property type="component" value="Unassembled WGS sequence"/>
</dbReference>
<evidence type="ECO:0000256" key="1">
    <source>
        <dbReference type="ARBA" id="ARBA00007401"/>
    </source>
</evidence>
<dbReference type="InterPro" id="IPR006101">
    <property type="entry name" value="Glyco_hydro_2"/>
</dbReference>
<dbReference type="Pfam" id="PF18565">
    <property type="entry name" value="Glyco_hydro2_C5"/>
    <property type="match status" value="1"/>
</dbReference>
<accession>A0A9X1BAY8</accession>
<feature type="domain" description="G5" evidence="7">
    <location>
        <begin position="2124"/>
        <end position="2206"/>
    </location>
</feature>
<dbReference type="Pfam" id="PF04650">
    <property type="entry name" value="YSIRK_signal"/>
    <property type="match status" value="1"/>
</dbReference>
<dbReference type="InterPro" id="IPR017853">
    <property type="entry name" value="GH"/>
</dbReference>
<dbReference type="Proteomes" id="UP000676511">
    <property type="component" value="Chromosome"/>
</dbReference>
<reference evidence="8" key="1">
    <citation type="submission" date="2016-12" db="EMBL/GenBank/DDBJ databases">
        <title>Draft genome of Streptococcus lactarius CCUG 66490T type strain.</title>
        <authorList>
            <person name="Salva-Serra F."/>
            <person name="Engstrom-Jakobsson H."/>
            <person name="Thorell K."/>
            <person name="Gomila M."/>
            <person name="Gonzales-Siles L."/>
            <person name="Busquets A."/>
            <person name="Jaen-Luchoro D."/>
            <person name="Karlsson R."/>
            <person name="Kristiansson E."/>
            <person name="Moore E."/>
        </authorList>
    </citation>
    <scope>NUCLEOTIDE SEQUENCE</scope>
    <source>
        <strain evidence="8">CCUG 66490</strain>
    </source>
</reference>
<dbReference type="InterPro" id="IPR008979">
    <property type="entry name" value="Galactose-bd-like_sf"/>
</dbReference>
<comment type="similarity">
    <text evidence="1">Belongs to the glycosyl hydrolase 2 family.</text>
</comment>
<gene>
    <name evidence="8" type="ORF">BTU61_04435</name>
    <name evidence="9" type="ORF">J4854_08395</name>
</gene>
<protein>
    <submittedName>
        <fullName evidence="8">Beta-galactosidase</fullName>
    </submittedName>
    <submittedName>
        <fullName evidence="9">Ig-like domain-containing protein</fullName>
    </submittedName>
</protein>
<feature type="chain" id="PRO_5040724727" evidence="6">
    <location>
        <begin position="39"/>
        <end position="2469"/>
    </location>
</feature>
<keyword evidence="10" id="KW-1185">Reference proteome</keyword>
<dbReference type="SUPFAM" id="SSF49303">
    <property type="entry name" value="beta-Galactosidase/glucuronidase domain"/>
    <property type="match status" value="1"/>
</dbReference>
<dbReference type="RefSeq" id="WP_200772491.1">
    <property type="nucleotide sequence ID" value="NZ_CP072329.1"/>
</dbReference>
<dbReference type="EMBL" id="CP072329">
    <property type="protein sequence ID" value="QUB38555.1"/>
    <property type="molecule type" value="Genomic_DNA"/>
</dbReference>
<dbReference type="SMART" id="SM01208">
    <property type="entry name" value="G5"/>
    <property type="match status" value="1"/>
</dbReference>
<sequence>MNHKMFEKRCHYSIRKFAIGAASVMIGASLFGVQLAHAAETEAPTSEEEVIHQVEPLDKLPEDVAAAISKADQTPSPAPSTEEATEHPKPSSETADATPLAPKVETPTSPADSGNGKAEVATPKPSLDKALEPKPDTAAIPDKNEQGGRAGAKEATPNTTKPELTRDKETEDRLLQERKQNFNKDWYFKLNTSGDFSKKEVDVHDWSKLNLPHDWSIYFDFDHQSPARNEGGQLNGGTAWYRKTFTVNEADKNKDVRLTFDGVYMDSKVFVNGKFVGNYPSGYNHFSYNITDFLNKDGSENTIAVQVTNKQPSSRWYSGSGIYRDVTLSYLDQVHVAENGNHITTPKLAEQKDGAVETLIQSKVQNTGKELAKVFLEQQIFTKEGKAVSEVIRSVTKSLAEHETASFSQTILVNQPTLWTTKSYHPQLYVLKTRVYKGDQLVDVTEDTFGYRYFNWTPNEGFSLNGERLKFHGVSIHHDNGALGAEENYKATYRKLKLLKDMGVNAIRTTHNPASPQLLDAAANLGLLVQEEAFDTWYGGKKTYDYGRFFDQDATHPEAKKGEKWSDFDLRTMVERDKNNPAIIMWSLGNEVDEANGSQRSIETLKRLKAVIKAIDTERYVTMGENKYSRSATGNFLKLSELLDAVGMNYGERYYEAVRRAHPNWLIYGSETSSATRTRDSYFDPAHILSHDNRPNRHYEQSDYGNDRVGWGRTATESWTFDRDHAGYAGQFIWTGIDYIGEPTPWHNQDSTPVKSSFFGIIDTAGLPKNDFYLYRSEWYSDKEKPTVHILPHWNWTDETLRERKILVDGKVPVRTFSNAASVELFLNGQSLGKKEFTKKTTEDGRPYHEGAKPSELYLEWLVSYQPGTLTAIARDEEGHEVARDHVTTAGEPAKVRLTKEEEVITADGKDLSYIHYEIVDSEGNVVPTANQLVYFNLHGQGQIVGVDNGEQASRERYKAQADGTWQRRAFNGKGVVIVKSTEKEGKFTLYADAAGLASDSTTVTTVSGKKDHRHFVAYSPVQATTDVSTKPVLPTTVTAIYSDGSVEEKSVHWDLAEDLLASAGQKKVQGSVEGLEARAQALVKVVALDKWLPKVVTVPVGTKPEELDKSVTALLTDGNLVDTEVVSWTLKDPSALTKEGGSTQATGQLVGDHHEVTATFTASDKESTPSVTGITVGDRPLENFEPEKTYYRLSLPYTATTPTVAAQASGYQVTVQQASDSNDHQASIFLSAQNGELVQTYLIQFVKEAPALKRLEVLVEGKDAATEDQVLPYRVIGHYEDGSQTEFSASDVHMETQSSDGGRVEVSGQNLLLYSKGHVTLRARLDHQADTTESIATQMVIKENTVVKKIVKLHPVSISTDLHQQPNLPTQVGAEFDQGLPRKVSVTWDKIDDKNLSSYHSFSLKGHVEGTDLEALATVTVEGLQVAEDISLTLPKGETVQLPATVRAYHSNGTILYKDVVWDPVPANFSQTEGMHDITGHIVGSTLTTKAHVRVSSQVVAGKNISKQWTGSQLPAAIVSNTGGDDAANALNDLTISRTNADAKNRWTTWQTDTDNDWAAILFGNSGDLTKRFVDNLSLDFYTDGAIGLPKDYTVEYYVGKEIPDLPNDVNHTQSDPHHPFNNPANWKTVENLQAPSQLSATQTNHLTFDKVETYAVRIRMKKADGTAGVGLTEMTILGNQVPSATNSEISIMVDGKKLDHFNPEVTDYYVSETTKAITASASQNGLVTIVPATSPKGATRLILKAEDGSILKEYRIFRNNEKETALPLATENGAMAVNIGDPITLPASMKVYYPAQSGWVTANLAVSWDALPAHAGEQEGSFEVLGHVLGTDLTTKMQVTVLTKGHQVLSENTSNNTSDSKAFASTTNDTQAASHDRIFYINDGQLNEDGRWTNWSRTPKDQETSVGILFKKNGQIISQTVGEVAIQFFRDSGTDAPANLVLERYVGPAYSEPSTISRYEEDSTHPFNKSENWTAIPYQASGEIVAGKPITFTFDPIQTTAIRARMTRKPTTNGLAVVEFTAYSPRKVEDTVTPTVAISVAGKALEHFDPAVTDYTLDVNGDRPQVTVQTTGHGVASVIASTKDDLPTLVRLLSQDGSLVKEYHLHFQTHHQSTPLEGDQSLVVDRPSLEVKKTPIAYEEVMRENPELPIGQRRVLVEGKNGEKVDYFAVLGSKRTLVHTETTPVQNRIIEIGVKPLVTSSKGEEPAPVLEVPEFKGGVNAVEAAVHDLPAYTEPFGTVGEQAAPILEVPEFKGGVNAVKAVVHDLPAYTGPLGTVGNEVAPEPNQPRKDVRVLADKATGVWVAGLSDDLAANLKLQVQKVLRQDLAGTPYDAYHLALLDHDNHVVTPKGALLVHLPIKGQLKAVYAMNLDQTLTEQNVKVVGDSLEFTSKDLGLYVIVYQASSPEMVSTNQTLPESWEQGEKEVKTNPASLPKTGDTRSTALFLESLGLLFAAYLLLKKGKEDKTS</sequence>
<evidence type="ECO:0000256" key="2">
    <source>
        <dbReference type="ARBA" id="ARBA00022729"/>
    </source>
</evidence>
<evidence type="ECO:0000313" key="11">
    <source>
        <dbReference type="Proteomes" id="UP001138780"/>
    </source>
</evidence>
<name>A0A9X1BAY8_9STRE</name>
<dbReference type="Pfam" id="PF02837">
    <property type="entry name" value="Glyco_hydro_2_N"/>
    <property type="match status" value="1"/>
</dbReference>
<dbReference type="PRINTS" id="PR00132">
    <property type="entry name" value="GLHYDRLASE2"/>
</dbReference>
<feature type="signal peptide" evidence="6">
    <location>
        <begin position="1"/>
        <end position="38"/>
    </location>
</feature>
<dbReference type="EMBL" id="MRXX01000005">
    <property type="protein sequence ID" value="MBK4779446.1"/>
    <property type="molecule type" value="Genomic_DNA"/>
</dbReference>
<dbReference type="Pfam" id="PF16355">
    <property type="entry name" value="DUF4982"/>
    <property type="match status" value="1"/>
</dbReference>
<dbReference type="GO" id="GO:0004553">
    <property type="term" value="F:hydrolase activity, hydrolyzing O-glycosyl compounds"/>
    <property type="evidence" value="ECO:0007669"/>
    <property type="project" value="InterPro"/>
</dbReference>
<dbReference type="Pfam" id="PF21606">
    <property type="entry name" value="BgaA-like_CBM"/>
    <property type="match status" value="2"/>
</dbReference>
<evidence type="ECO:0000256" key="5">
    <source>
        <dbReference type="SAM" id="MobiDB-lite"/>
    </source>
</evidence>
<dbReference type="InterPro" id="IPR032311">
    <property type="entry name" value="DUF4982"/>
</dbReference>
<dbReference type="InterPro" id="IPR011098">
    <property type="entry name" value="G5_dom"/>
</dbReference>
<keyword evidence="4" id="KW-0326">Glycosidase</keyword>
<evidence type="ECO:0000256" key="4">
    <source>
        <dbReference type="ARBA" id="ARBA00023295"/>
    </source>
</evidence>
<dbReference type="InterPro" id="IPR040605">
    <property type="entry name" value="Glyco_hydro2_dom5"/>
</dbReference>
<dbReference type="InterPro" id="IPR006103">
    <property type="entry name" value="Glyco_hydro_2_cat"/>
</dbReference>
<evidence type="ECO:0000313" key="10">
    <source>
        <dbReference type="Proteomes" id="UP000676511"/>
    </source>
</evidence>
<dbReference type="Pfam" id="PF00703">
    <property type="entry name" value="Glyco_hydro_2"/>
    <property type="match status" value="1"/>
</dbReference>
<evidence type="ECO:0000313" key="8">
    <source>
        <dbReference type="EMBL" id="MBK4779446.1"/>
    </source>
</evidence>
<dbReference type="InterPro" id="IPR005877">
    <property type="entry name" value="YSIRK_signal_dom"/>
</dbReference>
<reference evidence="9 10" key="2">
    <citation type="submission" date="2021-03" db="EMBL/GenBank/DDBJ databases">
        <title>Human Oral Microbial Genomes.</title>
        <authorList>
            <person name="Johnston C.D."/>
            <person name="Chen T."/>
            <person name="Dewhirst F.E."/>
        </authorList>
    </citation>
    <scope>NUCLEOTIDE SEQUENCE [LARGE SCALE GENOMIC DNA]</scope>
    <source>
        <strain evidence="9 10">CCUG 66490</strain>
    </source>
</reference>
<feature type="compositionally biased region" description="Basic and acidic residues" evidence="5">
    <location>
        <begin position="126"/>
        <end position="135"/>
    </location>
</feature>
<dbReference type="Gene3D" id="3.20.20.80">
    <property type="entry name" value="Glycosidases"/>
    <property type="match status" value="1"/>
</dbReference>
<evidence type="ECO:0000313" key="9">
    <source>
        <dbReference type="EMBL" id="QUB38555.1"/>
    </source>
</evidence>
<dbReference type="PANTHER" id="PTHR42732:SF1">
    <property type="entry name" value="BETA-MANNOSIDASE"/>
    <property type="match status" value="1"/>
</dbReference>
<dbReference type="PROSITE" id="PS51109">
    <property type="entry name" value="G5"/>
    <property type="match status" value="1"/>
</dbReference>
<dbReference type="NCBIfam" id="NF043031">
    <property type="entry name" value="SIALI-17"/>
    <property type="match status" value="2"/>
</dbReference>
<dbReference type="NCBIfam" id="TIGR01167">
    <property type="entry name" value="LPXTG_anchor"/>
    <property type="match status" value="1"/>
</dbReference>
<evidence type="ECO:0000256" key="6">
    <source>
        <dbReference type="SAM" id="SignalP"/>
    </source>
</evidence>
<dbReference type="Gene3D" id="2.60.40.10">
    <property type="entry name" value="Immunoglobulins"/>
    <property type="match status" value="3"/>
</dbReference>
<dbReference type="PANTHER" id="PTHR42732">
    <property type="entry name" value="BETA-GALACTOSIDASE"/>
    <property type="match status" value="1"/>
</dbReference>
<evidence type="ECO:0000259" key="7">
    <source>
        <dbReference type="PROSITE" id="PS51109"/>
    </source>
</evidence>
<dbReference type="GO" id="GO:0005975">
    <property type="term" value="P:carbohydrate metabolic process"/>
    <property type="evidence" value="ECO:0007669"/>
    <property type="project" value="InterPro"/>
</dbReference>
<dbReference type="InterPro" id="IPR011081">
    <property type="entry name" value="Big_4"/>
</dbReference>
<keyword evidence="3" id="KW-0378">Hydrolase</keyword>
<dbReference type="InterPro" id="IPR051913">
    <property type="entry name" value="GH2_Domain-Containing"/>
</dbReference>
<dbReference type="NCBIfam" id="TIGR01168">
    <property type="entry name" value="YSIRK_signal"/>
    <property type="match status" value="1"/>
</dbReference>
<dbReference type="InterPro" id="IPR036156">
    <property type="entry name" value="Beta-gal/glucu_dom_sf"/>
</dbReference>
<dbReference type="Pfam" id="PF02836">
    <property type="entry name" value="Glyco_hydro_2_C"/>
    <property type="match status" value="1"/>
</dbReference>
<dbReference type="InterPro" id="IPR013783">
    <property type="entry name" value="Ig-like_fold"/>
</dbReference>
<dbReference type="Pfam" id="PF07532">
    <property type="entry name" value="Big_4"/>
    <property type="match status" value="3"/>
</dbReference>
<feature type="region of interest" description="Disordered" evidence="5">
    <location>
        <begin position="2413"/>
        <end position="2435"/>
    </location>
</feature>
<dbReference type="Gene3D" id="2.60.120.260">
    <property type="entry name" value="Galactose-binding domain-like"/>
    <property type="match status" value="3"/>
</dbReference>
<dbReference type="SUPFAM" id="SSF49785">
    <property type="entry name" value="Galactose-binding domain-like"/>
    <property type="match status" value="1"/>
</dbReference>
<dbReference type="InterPro" id="IPR049964">
    <property type="entry name" value="NanA_rpt"/>
</dbReference>
<feature type="region of interest" description="Disordered" evidence="5">
    <location>
        <begin position="69"/>
        <end position="171"/>
    </location>
</feature>
<dbReference type="Gene3D" id="2.20.230.10">
    <property type="entry name" value="Resuscitation-promoting factor rpfb"/>
    <property type="match status" value="1"/>
</dbReference>
<organism evidence="8 11">
    <name type="scientific">Streptococcus lactarius</name>
    <dbReference type="NCBI Taxonomy" id="684066"/>
    <lineage>
        <taxon>Bacteria</taxon>
        <taxon>Bacillati</taxon>
        <taxon>Bacillota</taxon>
        <taxon>Bacilli</taxon>
        <taxon>Lactobacillales</taxon>
        <taxon>Streptococcaceae</taxon>
        <taxon>Streptococcus</taxon>
    </lineage>
</organism>
<dbReference type="SUPFAM" id="SSF51445">
    <property type="entry name" value="(Trans)glycosidases"/>
    <property type="match status" value="1"/>
</dbReference>
<proteinExistence type="inferred from homology"/>
<dbReference type="FunFam" id="2.60.40.10:FF:002230">
    <property type="entry name" value="Beta-galactosidase BoGH2A"/>
    <property type="match status" value="1"/>
</dbReference>
<evidence type="ECO:0000256" key="3">
    <source>
        <dbReference type="ARBA" id="ARBA00022801"/>
    </source>
</evidence>
<dbReference type="InterPro" id="IPR006104">
    <property type="entry name" value="Glyco_hydro_2_N"/>
</dbReference>
<dbReference type="Pfam" id="PF07501">
    <property type="entry name" value="G5"/>
    <property type="match status" value="1"/>
</dbReference>